<dbReference type="AlphaFoldDB" id="A0A3P8MF50"/>
<evidence type="ECO:0000256" key="7">
    <source>
        <dbReference type="RuleBase" id="RU004326"/>
    </source>
</evidence>
<sequence>MSNKLEFGTAGIRGILGSGEDHLNVAHVQRVVHGFAKYLKNKYQNVNPITVVIGRDNRKMSSSFATLSAQILSKYDIKVIFPLYLTPTPFVSFAILKEKAQGGINITASHNPAEYNGIKLYNNMGSQCLPDEIEQISSYFDDYSKYDENLKVPKKEIALRDISNHKFYSKKLYDEYISKIVKIGGDVDLSNISLVYSPLHGTGRKFVVDIFEQFAKKYNMNLSNVHYVKSQMYPSTSFRHCKYPNPEIEKTYNKSIKISQKYNTDIILVTDPDSDRVGLAVKHNGEYVRLNGNETATIVFDYLIKKAGRLSLENKYMVYSYVSSNMPAILARKNNINVYEVPTGFKWIGMIINDEIKKSQNCLFAFEESYGSLIDESLARDKDAIQSVAILTKIAAEYKAQGKSIVDVLNSIYKENGYIVSGNVEIMTDENTSLSDIQNKFINLNISNKIVEDFNQKNDFTKSNMIKITFKNDDSWLALRPSGTEPKIKFYVFAFGKTNEEAQSKFDNFVKIINEIK</sequence>
<protein>
    <submittedName>
        <fullName evidence="11">Phospho-sugar mutase</fullName>
    </submittedName>
    <submittedName>
        <fullName evidence="12">Phosphoglucomutase</fullName>
        <ecNumber evidence="12">5.4.2.2</ecNumber>
    </submittedName>
</protein>
<evidence type="ECO:0000256" key="1">
    <source>
        <dbReference type="ARBA" id="ARBA00001946"/>
    </source>
</evidence>
<keyword evidence="4 7" id="KW-0479">Metal-binding</keyword>
<comment type="similarity">
    <text evidence="2 7">Belongs to the phosphohexose mutase family.</text>
</comment>
<feature type="domain" description="Alpha-D-phosphohexomutase alpha/beta/alpha" evidence="10">
    <location>
        <begin position="291"/>
        <end position="413"/>
    </location>
</feature>
<proteinExistence type="inferred from homology"/>
<dbReference type="PROSITE" id="PS00710">
    <property type="entry name" value="PGM_PMM"/>
    <property type="match status" value="1"/>
</dbReference>
<dbReference type="CDD" id="cd05799">
    <property type="entry name" value="PGM2"/>
    <property type="match status" value="1"/>
</dbReference>
<evidence type="ECO:0000259" key="9">
    <source>
        <dbReference type="Pfam" id="PF02879"/>
    </source>
</evidence>
<evidence type="ECO:0000313" key="14">
    <source>
        <dbReference type="Proteomes" id="UP001058569"/>
    </source>
</evidence>
<dbReference type="InterPro" id="IPR005841">
    <property type="entry name" value="Alpha-D-phosphohexomutase_SF"/>
</dbReference>
<dbReference type="EMBL" id="CP101806">
    <property type="protein sequence ID" value="UUD35661.1"/>
    <property type="molecule type" value="Genomic_DNA"/>
</dbReference>
<dbReference type="GO" id="GO:0005975">
    <property type="term" value="P:carbohydrate metabolic process"/>
    <property type="evidence" value="ECO:0007669"/>
    <property type="project" value="InterPro"/>
</dbReference>
<keyword evidence="14" id="KW-1185">Reference proteome</keyword>
<dbReference type="EMBL" id="UZVY01000001">
    <property type="protein sequence ID" value="VDR41593.1"/>
    <property type="molecule type" value="Genomic_DNA"/>
</dbReference>
<dbReference type="Proteomes" id="UP000280036">
    <property type="component" value="Unassembled WGS sequence"/>
</dbReference>
<name>A0A3P8MF50_9BACT</name>
<evidence type="ECO:0000313" key="11">
    <source>
        <dbReference type="EMBL" id="UUD35661.1"/>
    </source>
</evidence>
<dbReference type="InterPro" id="IPR005846">
    <property type="entry name" value="A-D-PHexomutase_a/b/a-III"/>
</dbReference>
<dbReference type="PANTHER" id="PTHR45745">
    <property type="entry name" value="PHOSPHOMANNOMUTASE 45A"/>
    <property type="match status" value="1"/>
</dbReference>
<dbReference type="PANTHER" id="PTHR45745:SF1">
    <property type="entry name" value="PHOSPHOGLUCOMUTASE 2B-RELATED"/>
    <property type="match status" value="1"/>
</dbReference>
<dbReference type="InterPro" id="IPR005844">
    <property type="entry name" value="A-D-PHexomutase_a/b/a-I"/>
</dbReference>
<dbReference type="Gene3D" id="3.30.310.50">
    <property type="entry name" value="Alpha-D-phosphohexomutase, C-terminal domain"/>
    <property type="match status" value="1"/>
</dbReference>
<reference evidence="11" key="2">
    <citation type="submission" date="2022-07" db="EMBL/GenBank/DDBJ databases">
        <title>Complete genome of Mycoplasma caviae type strain G122.</title>
        <authorList>
            <person name="Spergser J."/>
        </authorList>
    </citation>
    <scope>NUCLEOTIDE SEQUENCE</scope>
    <source>
        <strain evidence="11">G122</strain>
    </source>
</reference>
<dbReference type="InterPro" id="IPR036900">
    <property type="entry name" value="A-D-PHexomutase_C_sf"/>
</dbReference>
<evidence type="ECO:0000256" key="3">
    <source>
        <dbReference type="ARBA" id="ARBA00022553"/>
    </source>
</evidence>
<feature type="domain" description="Alpha-D-phosphohexomutase alpha/beta/alpha" evidence="9">
    <location>
        <begin position="175"/>
        <end position="285"/>
    </location>
</feature>
<evidence type="ECO:0000259" key="10">
    <source>
        <dbReference type="Pfam" id="PF02880"/>
    </source>
</evidence>
<feature type="domain" description="Alpha-D-phosphohexomutase alpha/beta/alpha" evidence="8">
    <location>
        <begin position="5"/>
        <end position="146"/>
    </location>
</feature>
<accession>A0A3P8MF50</accession>
<dbReference type="SUPFAM" id="SSF55957">
    <property type="entry name" value="Phosphoglucomutase, C-terminal domain"/>
    <property type="match status" value="1"/>
</dbReference>
<dbReference type="OrthoDB" id="9806956at2"/>
<keyword evidence="5 7" id="KW-0460">Magnesium</keyword>
<evidence type="ECO:0000313" key="12">
    <source>
        <dbReference type="EMBL" id="VDR41593.1"/>
    </source>
</evidence>
<dbReference type="Proteomes" id="UP001058569">
    <property type="component" value="Chromosome"/>
</dbReference>
<keyword evidence="3" id="KW-0597">Phosphoprotein</keyword>
<dbReference type="GO" id="GO:0000287">
    <property type="term" value="F:magnesium ion binding"/>
    <property type="evidence" value="ECO:0007669"/>
    <property type="project" value="InterPro"/>
</dbReference>
<comment type="cofactor">
    <cofactor evidence="1">
        <name>Mg(2+)</name>
        <dbReference type="ChEBI" id="CHEBI:18420"/>
    </cofactor>
</comment>
<evidence type="ECO:0000256" key="2">
    <source>
        <dbReference type="ARBA" id="ARBA00010231"/>
    </source>
</evidence>
<keyword evidence="6 12" id="KW-0413">Isomerase</keyword>
<dbReference type="PRINTS" id="PR00509">
    <property type="entry name" value="PGMPMM"/>
</dbReference>
<reference evidence="12 13" key="1">
    <citation type="submission" date="2018-12" db="EMBL/GenBank/DDBJ databases">
        <authorList>
            <consortium name="Pathogen Informatics"/>
        </authorList>
    </citation>
    <scope>NUCLEOTIDE SEQUENCE [LARGE SCALE GENOMIC DNA]</scope>
    <source>
        <strain evidence="12 13">NCTC10126</strain>
    </source>
</reference>
<dbReference type="Pfam" id="PF02879">
    <property type="entry name" value="PGM_PMM_II"/>
    <property type="match status" value="1"/>
</dbReference>
<evidence type="ECO:0000256" key="6">
    <source>
        <dbReference type="ARBA" id="ARBA00023235"/>
    </source>
</evidence>
<dbReference type="InterPro" id="IPR016066">
    <property type="entry name" value="A-D-PHexomutase_CS"/>
</dbReference>
<dbReference type="Pfam" id="PF02878">
    <property type="entry name" value="PGM_PMM_I"/>
    <property type="match status" value="1"/>
</dbReference>
<evidence type="ECO:0000256" key="5">
    <source>
        <dbReference type="ARBA" id="ARBA00022842"/>
    </source>
</evidence>
<evidence type="ECO:0000256" key="4">
    <source>
        <dbReference type="ARBA" id="ARBA00022723"/>
    </source>
</evidence>
<dbReference type="Gene3D" id="3.40.120.10">
    <property type="entry name" value="Alpha-D-Glucose-1,6-Bisphosphate, subunit A, domain 3"/>
    <property type="match status" value="3"/>
</dbReference>
<evidence type="ECO:0000313" key="13">
    <source>
        <dbReference type="Proteomes" id="UP000280036"/>
    </source>
</evidence>
<gene>
    <name evidence="12" type="primary">pgcA</name>
    <name evidence="12" type="ORF">NCTC10126_00070</name>
    <name evidence="11" type="ORF">NPA07_02195</name>
</gene>
<dbReference type="Pfam" id="PF02880">
    <property type="entry name" value="PGM_PMM_III"/>
    <property type="match status" value="1"/>
</dbReference>
<dbReference type="GO" id="GO:0006166">
    <property type="term" value="P:purine ribonucleoside salvage"/>
    <property type="evidence" value="ECO:0007669"/>
    <property type="project" value="TreeGrafter"/>
</dbReference>
<dbReference type="GO" id="GO:0004614">
    <property type="term" value="F:phosphoglucomutase activity"/>
    <property type="evidence" value="ECO:0007669"/>
    <property type="project" value="UniProtKB-EC"/>
</dbReference>
<dbReference type="GO" id="GO:0008973">
    <property type="term" value="F:phosphopentomutase activity"/>
    <property type="evidence" value="ECO:0007669"/>
    <property type="project" value="TreeGrafter"/>
</dbReference>
<organism evidence="12 13">
    <name type="scientific">Mycoplasmopsis caviae</name>
    <dbReference type="NCBI Taxonomy" id="55603"/>
    <lineage>
        <taxon>Bacteria</taxon>
        <taxon>Bacillati</taxon>
        <taxon>Mycoplasmatota</taxon>
        <taxon>Mycoplasmoidales</taxon>
        <taxon>Metamycoplasmataceae</taxon>
        <taxon>Mycoplasmopsis</taxon>
    </lineage>
</organism>
<dbReference type="InterPro" id="IPR016055">
    <property type="entry name" value="A-D-PHexomutase_a/b/a-I/II/III"/>
</dbReference>
<dbReference type="EC" id="5.4.2.2" evidence="12"/>
<evidence type="ECO:0000259" key="8">
    <source>
        <dbReference type="Pfam" id="PF02878"/>
    </source>
</evidence>
<dbReference type="SUPFAM" id="SSF53738">
    <property type="entry name" value="Phosphoglucomutase, first 3 domains"/>
    <property type="match status" value="3"/>
</dbReference>
<dbReference type="RefSeq" id="WP_126117885.1">
    <property type="nucleotide sequence ID" value="NZ_CP101806.1"/>
</dbReference>
<dbReference type="InterPro" id="IPR005845">
    <property type="entry name" value="A-D-PHexomutase_a/b/a-II"/>
</dbReference>